<dbReference type="GO" id="GO:0016874">
    <property type="term" value="F:ligase activity"/>
    <property type="evidence" value="ECO:0007669"/>
    <property type="project" value="UniProtKB-KW"/>
</dbReference>
<feature type="transmembrane region" description="Helical" evidence="5">
    <location>
        <begin position="340"/>
        <end position="361"/>
    </location>
</feature>
<evidence type="ECO:0000259" key="6">
    <source>
        <dbReference type="Pfam" id="PF04932"/>
    </source>
</evidence>
<comment type="subcellular location">
    <subcellularLocation>
        <location evidence="1">Membrane</location>
        <topology evidence="1">Multi-pass membrane protein</topology>
    </subcellularLocation>
</comment>
<evidence type="ECO:0000256" key="5">
    <source>
        <dbReference type="SAM" id="Phobius"/>
    </source>
</evidence>
<feature type="transmembrane region" description="Helical" evidence="5">
    <location>
        <begin position="69"/>
        <end position="88"/>
    </location>
</feature>
<keyword evidence="4 5" id="KW-0472">Membrane</keyword>
<keyword evidence="7" id="KW-0436">Ligase</keyword>
<dbReference type="InterPro" id="IPR051533">
    <property type="entry name" value="WaaL-like"/>
</dbReference>
<reference evidence="7 8" key="1">
    <citation type="journal article" date="2024" name="Int. J. Syst. Evol. Microbiol.">
        <title>Microbacterium memoriense sp. nov., a member of the Actinomycetota from marine beach sediment of the north coast of Portugal.</title>
        <authorList>
            <person name="Santos J.D.N.D."/>
            <person name="Klimek D."/>
            <person name="Calusinska M."/>
            <person name="Lobo-da-Cunha A."/>
            <person name="Catita J."/>
            <person name="Goncalves H."/>
            <person name="Gonzalez I."/>
            <person name="Lage O.M."/>
        </authorList>
    </citation>
    <scope>NUCLEOTIDE SEQUENCE [LARGE SCALE GENOMIC DNA]</scope>
    <source>
        <strain evidence="7 8">PMIC_1C1B</strain>
    </source>
</reference>
<feature type="transmembrane region" description="Helical" evidence="5">
    <location>
        <begin position="127"/>
        <end position="148"/>
    </location>
</feature>
<evidence type="ECO:0000256" key="2">
    <source>
        <dbReference type="ARBA" id="ARBA00022692"/>
    </source>
</evidence>
<feature type="transmembrane region" description="Helical" evidence="5">
    <location>
        <begin position="373"/>
        <end position="392"/>
    </location>
</feature>
<gene>
    <name evidence="7" type="ORF">N4R40_09690</name>
</gene>
<dbReference type="Pfam" id="PF04932">
    <property type="entry name" value="Wzy_C"/>
    <property type="match status" value="1"/>
</dbReference>
<comment type="caution">
    <text evidence="7">The sequence shown here is derived from an EMBL/GenBank/DDBJ whole genome shotgun (WGS) entry which is preliminary data.</text>
</comment>
<evidence type="ECO:0000256" key="4">
    <source>
        <dbReference type="ARBA" id="ARBA00023136"/>
    </source>
</evidence>
<proteinExistence type="predicted"/>
<keyword evidence="8" id="KW-1185">Reference proteome</keyword>
<dbReference type="EMBL" id="JAODOR010000011">
    <property type="protein sequence ID" value="MCT9002633.1"/>
    <property type="molecule type" value="Genomic_DNA"/>
</dbReference>
<evidence type="ECO:0000256" key="3">
    <source>
        <dbReference type="ARBA" id="ARBA00022989"/>
    </source>
</evidence>
<protein>
    <submittedName>
        <fullName evidence="7">O-antigen ligase family protein</fullName>
    </submittedName>
</protein>
<feature type="transmembrane region" description="Helical" evidence="5">
    <location>
        <begin position="398"/>
        <end position="417"/>
    </location>
</feature>
<accession>A0ABT2PFH5</accession>
<feature type="transmembrane region" description="Helical" evidence="5">
    <location>
        <begin position="188"/>
        <end position="211"/>
    </location>
</feature>
<feature type="transmembrane region" description="Helical" evidence="5">
    <location>
        <begin position="308"/>
        <end position="328"/>
    </location>
</feature>
<sequence>MSTGNAVTLLTVYIVVLFAVPSNLTVSALGSLGRPSLLWGLCLLLIWLLSRLQRRSLEVLPVAQPVKVALGALIAVALVSFAAAMLRGQPYDQVSLGVAALARLMSWTGVILIAADGLRTHRALSTVIRRLIITASCFAAFGLLQVFAGATMLDWVAALPGVSVELGGIDSRGAFTRAASTATHPLEFTATIAACLPIAVATAVAGGYRASSRWRLAWWVPPALFVVVLVLAVSRSATIGLIVSAIVSIPGLPRAYRWLVTVAGVAAIAAVIVVVPGLFGTVVALFAGAGNDASTTSRTDALARVPEFFAASPWVGAGFGTFTSRYWIFDNQWVQSLIDVGALGLLALVAVVAISIWNAIDGGRRSPYQETRTMGRALAASTLTIAILFLFFDGLSFVIAAGTLFLVVGLCAALRVVGLSDEEHGAAAARLDDFPIDEVVTPADDHGSVTR</sequence>
<feature type="transmembrane region" description="Helical" evidence="5">
    <location>
        <begin position="7"/>
        <end position="26"/>
    </location>
</feature>
<keyword evidence="2 5" id="KW-0812">Transmembrane</keyword>
<dbReference type="Proteomes" id="UP001300496">
    <property type="component" value="Unassembled WGS sequence"/>
</dbReference>
<feature type="transmembrane region" description="Helical" evidence="5">
    <location>
        <begin position="255"/>
        <end position="287"/>
    </location>
</feature>
<evidence type="ECO:0000313" key="8">
    <source>
        <dbReference type="Proteomes" id="UP001300496"/>
    </source>
</evidence>
<name>A0ABT2PFH5_9MICO</name>
<evidence type="ECO:0000256" key="1">
    <source>
        <dbReference type="ARBA" id="ARBA00004141"/>
    </source>
</evidence>
<dbReference type="PANTHER" id="PTHR37422:SF23">
    <property type="entry name" value="TEICHURONIC ACID BIOSYNTHESIS PROTEIN TUAE"/>
    <property type="match status" value="1"/>
</dbReference>
<feature type="transmembrane region" description="Helical" evidence="5">
    <location>
        <begin position="32"/>
        <end position="49"/>
    </location>
</feature>
<dbReference type="InterPro" id="IPR007016">
    <property type="entry name" value="O-antigen_ligase-rel_domated"/>
</dbReference>
<keyword evidence="3 5" id="KW-1133">Transmembrane helix</keyword>
<organism evidence="7 8">
    <name type="scientific">Microbacterium memoriense</name>
    <dbReference type="NCBI Taxonomy" id="2978350"/>
    <lineage>
        <taxon>Bacteria</taxon>
        <taxon>Bacillati</taxon>
        <taxon>Actinomycetota</taxon>
        <taxon>Actinomycetes</taxon>
        <taxon>Micrococcales</taxon>
        <taxon>Microbacteriaceae</taxon>
        <taxon>Microbacterium</taxon>
    </lineage>
</organism>
<evidence type="ECO:0000313" key="7">
    <source>
        <dbReference type="EMBL" id="MCT9002633.1"/>
    </source>
</evidence>
<feature type="transmembrane region" description="Helical" evidence="5">
    <location>
        <begin position="223"/>
        <end position="249"/>
    </location>
</feature>
<feature type="transmembrane region" description="Helical" evidence="5">
    <location>
        <begin position="94"/>
        <end position="115"/>
    </location>
</feature>
<feature type="domain" description="O-antigen ligase-related" evidence="6">
    <location>
        <begin position="224"/>
        <end position="348"/>
    </location>
</feature>
<dbReference type="PANTHER" id="PTHR37422">
    <property type="entry name" value="TEICHURONIC ACID BIOSYNTHESIS PROTEIN TUAE"/>
    <property type="match status" value="1"/>
</dbReference>
<dbReference type="RefSeq" id="WP_261607172.1">
    <property type="nucleotide sequence ID" value="NZ_JAODOR010000011.1"/>
</dbReference>